<evidence type="ECO:0000313" key="2">
    <source>
        <dbReference type="Proteomes" id="UP001200642"/>
    </source>
</evidence>
<keyword evidence="2" id="KW-1185">Reference proteome</keyword>
<dbReference type="Proteomes" id="UP001200642">
    <property type="component" value="Unassembled WGS sequence"/>
</dbReference>
<reference evidence="1" key="1">
    <citation type="submission" date="2023-02" db="EMBL/GenBank/DDBJ databases">
        <title>Genome of Flavobacteriaceae gen. nov. sp. strain F89.</title>
        <authorList>
            <person name="Wang Y."/>
        </authorList>
    </citation>
    <scope>NUCLEOTIDE SEQUENCE</scope>
    <source>
        <strain evidence="1">F89</strain>
    </source>
</reference>
<sequence>MSLPPDPPLSTPSLNLFLKVYCPKDGGKYNSVYVDWIEDPKLSRANVTKDTAVVLQARMKQCKALLYAFSENATNSKWMPWELGYFDGIKGTVAVLPISRTSKSSFQGSEYLGIYYFIQIDTVSGTNKTALWVYETASKYIIFDSWLTGNKPIQR</sequence>
<dbReference type="EMBL" id="JAIRBC010000031">
    <property type="protein sequence ID" value="MCG2462385.1"/>
    <property type="molecule type" value="Genomic_DNA"/>
</dbReference>
<dbReference type="AlphaFoldDB" id="A0AAE3EXM8"/>
<proteinExistence type="predicted"/>
<evidence type="ECO:0008006" key="3">
    <source>
        <dbReference type="Google" id="ProtNLM"/>
    </source>
</evidence>
<protein>
    <recommendedName>
        <fullName evidence="3">TIR domain-containing protein</fullName>
    </recommendedName>
</protein>
<comment type="caution">
    <text evidence="1">The sequence shown here is derived from an EMBL/GenBank/DDBJ whole genome shotgun (WGS) entry which is preliminary data.</text>
</comment>
<gene>
    <name evidence="1" type="ORF">K8352_16610</name>
</gene>
<dbReference type="RefSeq" id="WP_317903523.1">
    <property type="nucleotide sequence ID" value="NZ_JAIRBC010000031.1"/>
</dbReference>
<accession>A0AAE3EXM8</accession>
<evidence type="ECO:0000313" key="1">
    <source>
        <dbReference type="EMBL" id="MCG2462385.1"/>
    </source>
</evidence>
<name>A0AAE3EXM8_9FLAO</name>
<organism evidence="1 2">
    <name type="scientific">Cerina litoralis</name>
    <dbReference type="NCBI Taxonomy" id="2874477"/>
    <lineage>
        <taxon>Bacteria</taxon>
        <taxon>Pseudomonadati</taxon>
        <taxon>Bacteroidota</taxon>
        <taxon>Flavobacteriia</taxon>
        <taxon>Flavobacteriales</taxon>
        <taxon>Flavobacteriaceae</taxon>
        <taxon>Cerina</taxon>
    </lineage>
</organism>